<dbReference type="GO" id="GO:0042938">
    <property type="term" value="P:dipeptide transport"/>
    <property type="evidence" value="ECO:0007669"/>
    <property type="project" value="TreeGrafter"/>
</dbReference>
<evidence type="ECO:0000259" key="5">
    <source>
        <dbReference type="Pfam" id="PF00496"/>
    </source>
</evidence>
<feature type="region of interest" description="Disordered" evidence="3">
    <location>
        <begin position="198"/>
        <end position="221"/>
    </location>
</feature>
<dbReference type="InterPro" id="IPR039424">
    <property type="entry name" value="SBP_5"/>
</dbReference>
<dbReference type="EMBL" id="ADBY01000045">
    <property type="protein sequence ID" value="EFE95697.1"/>
    <property type="molecule type" value="Genomic_DNA"/>
</dbReference>
<feature type="chain" id="PRO_5003056898" description="Solute-binding protein family 5 domain-containing protein" evidence="4">
    <location>
        <begin position="24"/>
        <end position="221"/>
    </location>
</feature>
<dbReference type="STRING" id="667129.HMPREF0758_2671"/>
<dbReference type="PANTHER" id="PTHR30290">
    <property type="entry name" value="PERIPLASMIC BINDING COMPONENT OF ABC TRANSPORTER"/>
    <property type="match status" value="1"/>
</dbReference>
<keyword evidence="2 4" id="KW-0732">Signal</keyword>
<accession>D4E3C1</accession>
<evidence type="ECO:0000256" key="4">
    <source>
        <dbReference type="SAM" id="SignalP"/>
    </source>
</evidence>
<comment type="caution">
    <text evidence="6">The sequence shown here is derived from an EMBL/GenBank/DDBJ whole genome shotgun (WGS) entry which is preliminary data.</text>
</comment>
<dbReference type="SUPFAM" id="SSF53850">
    <property type="entry name" value="Periplasmic binding protein-like II"/>
    <property type="match status" value="1"/>
</dbReference>
<dbReference type="AlphaFoldDB" id="D4E3C1"/>
<gene>
    <name evidence="6" type="ORF">HMPREF0758_2671</name>
</gene>
<comment type="similarity">
    <text evidence="1">Belongs to the bacterial solute-binding protein 5 family.</text>
</comment>
<evidence type="ECO:0000313" key="6">
    <source>
        <dbReference type="EMBL" id="EFE95697.1"/>
    </source>
</evidence>
<dbReference type="GO" id="GO:0030288">
    <property type="term" value="C:outer membrane-bounded periplasmic space"/>
    <property type="evidence" value="ECO:0007669"/>
    <property type="project" value="TreeGrafter"/>
</dbReference>
<dbReference type="InterPro" id="IPR000914">
    <property type="entry name" value="SBP_5_dom"/>
</dbReference>
<evidence type="ECO:0000313" key="7">
    <source>
        <dbReference type="Proteomes" id="UP000005723"/>
    </source>
</evidence>
<dbReference type="Gene3D" id="3.90.76.10">
    <property type="entry name" value="Dipeptide-binding Protein, Domain 1"/>
    <property type="match status" value="1"/>
</dbReference>
<keyword evidence="7" id="KW-1185">Reference proteome</keyword>
<feature type="domain" description="Solute-binding protein family 5" evidence="5">
    <location>
        <begin position="68"/>
        <end position="217"/>
    </location>
</feature>
<sequence>MTSIKVRFTLALLALATAGSIQAKTLVFCSEGSPEGFNPQLFTSGTTVDASSAAIYNRLVDFKTGTVELQPSLAERWEVSADGKNYTFHLRQGVKFHSNKYFTPTRDFNADDVIFSFMRQKDPQHPYHKVSNGAYTNFESMEFGSLINAIVKVDEHTVRFELSRAEAPFIADLGMYFATILSAEYADAMLKAGTPQRVDNDPIGTGPFQLQQYQHDAKNPL</sequence>
<dbReference type="FunFam" id="3.90.76.10:FF:000002">
    <property type="entry name" value="Dipeptide ABC transporter, substrate-binding protein"/>
    <property type="match status" value="1"/>
</dbReference>
<evidence type="ECO:0000256" key="2">
    <source>
        <dbReference type="ARBA" id="ARBA00022729"/>
    </source>
</evidence>
<evidence type="ECO:0000256" key="3">
    <source>
        <dbReference type="SAM" id="MobiDB-lite"/>
    </source>
</evidence>
<dbReference type="PANTHER" id="PTHR30290:SF38">
    <property type="entry name" value="D,D-DIPEPTIDE-BINDING PERIPLASMIC PROTEIN DDPA-RELATED"/>
    <property type="match status" value="1"/>
</dbReference>
<dbReference type="Pfam" id="PF00496">
    <property type="entry name" value="SBP_bac_5"/>
    <property type="match status" value="1"/>
</dbReference>
<dbReference type="GO" id="GO:1904680">
    <property type="term" value="F:peptide transmembrane transporter activity"/>
    <property type="evidence" value="ECO:0007669"/>
    <property type="project" value="TreeGrafter"/>
</dbReference>
<protein>
    <recommendedName>
        <fullName evidence="5">Solute-binding protein family 5 domain-containing protein</fullName>
    </recommendedName>
</protein>
<reference evidence="6 7" key="1">
    <citation type="submission" date="2010-01" db="EMBL/GenBank/DDBJ databases">
        <authorList>
            <person name="Muzny D."/>
            <person name="Qin X."/>
            <person name="Deng J."/>
            <person name="Jiang H."/>
            <person name="Liu Y."/>
            <person name="Qu J."/>
            <person name="Song X.-Z."/>
            <person name="Zhang L."/>
            <person name="Thornton R."/>
            <person name="Coyle M."/>
            <person name="Francisco L."/>
            <person name="Jackson L."/>
            <person name="Javaid M."/>
            <person name="Korchina V."/>
            <person name="Kovar C."/>
            <person name="Mata R."/>
            <person name="Mathew T."/>
            <person name="Ngo R."/>
            <person name="Nguyen L."/>
            <person name="Nguyen N."/>
            <person name="Okwuonu G."/>
            <person name="Ongeri F."/>
            <person name="Pham C."/>
            <person name="Simmons D."/>
            <person name="Wilczek-Boney K."/>
            <person name="Hale W."/>
            <person name="Jakkamsetti A."/>
            <person name="Pham P."/>
            <person name="Ruth R."/>
            <person name="San Lucas F."/>
            <person name="Warren J."/>
            <person name="Zhang J."/>
            <person name="Zhao Z."/>
            <person name="Zhou C."/>
            <person name="Zhu D."/>
            <person name="Lee S."/>
            <person name="Bess C."/>
            <person name="Blankenburg K."/>
            <person name="Forbes L."/>
            <person name="Fu Q."/>
            <person name="Gubbala S."/>
            <person name="Hirani K."/>
            <person name="Jayaseelan J.C."/>
            <person name="Lara F."/>
            <person name="Munidasa M."/>
            <person name="Palculict T."/>
            <person name="Patil S."/>
            <person name="Pu L.-L."/>
            <person name="Saada N."/>
            <person name="Tang L."/>
            <person name="Weissenberger G."/>
            <person name="Zhu Y."/>
            <person name="Hemphill L."/>
            <person name="Shang Y."/>
            <person name="Youmans B."/>
            <person name="Ayvaz T."/>
            <person name="Ross M."/>
            <person name="Santibanez J."/>
            <person name="Aqrawi P."/>
            <person name="Gross S."/>
            <person name="Joshi V."/>
            <person name="Fowler G."/>
            <person name="Nazareth L."/>
            <person name="Reid J."/>
            <person name="Worley K."/>
            <person name="Petrosino J."/>
            <person name="Highlander S."/>
            <person name="Gibbs R."/>
        </authorList>
    </citation>
    <scope>NUCLEOTIDE SEQUENCE [LARGE SCALE GENOMIC DNA]</scope>
    <source>
        <strain evidence="6 7">DSM 4582</strain>
    </source>
</reference>
<name>D4E3C1_SEROD</name>
<feature type="signal peptide" evidence="4">
    <location>
        <begin position="1"/>
        <end position="23"/>
    </location>
</feature>
<organism evidence="6 7">
    <name type="scientific">Serratia odorifera DSM 4582</name>
    <dbReference type="NCBI Taxonomy" id="667129"/>
    <lineage>
        <taxon>Bacteria</taxon>
        <taxon>Pseudomonadati</taxon>
        <taxon>Pseudomonadota</taxon>
        <taxon>Gammaproteobacteria</taxon>
        <taxon>Enterobacterales</taxon>
        <taxon>Yersiniaceae</taxon>
        <taxon>Serratia</taxon>
    </lineage>
</organism>
<evidence type="ECO:0000256" key="1">
    <source>
        <dbReference type="ARBA" id="ARBA00005695"/>
    </source>
</evidence>
<dbReference type="Proteomes" id="UP000005723">
    <property type="component" value="Unassembled WGS sequence"/>
</dbReference>
<dbReference type="HOGENOM" id="CLU_017028_3_0_6"/>
<proteinExistence type="inferred from homology"/>